<dbReference type="Pfam" id="PF02894">
    <property type="entry name" value="GFO_IDH_MocA_C"/>
    <property type="match status" value="1"/>
</dbReference>
<keyword evidence="8" id="KW-1185">Reference proteome</keyword>
<reference evidence="8" key="1">
    <citation type="journal article" date="2019" name="Int. J. Syst. Evol. Microbiol.">
        <title>The Global Catalogue of Microorganisms (GCM) 10K type strain sequencing project: providing services to taxonomists for standard genome sequencing and annotation.</title>
        <authorList>
            <consortium name="The Broad Institute Genomics Platform"/>
            <consortium name="The Broad Institute Genome Sequencing Center for Infectious Disease"/>
            <person name="Wu L."/>
            <person name="Ma J."/>
        </authorList>
    </citation>
    <scope>NUCLEOTIDE SEQUENCE [LARGE SCALE GENOMIC DNA]</scope>
    <source>
        <strain evidence="8">JCM 19134</strain>
    </source>
</reference>
<evidence type="ECO:0000256" key="4">
    <source>
        <dbReference type="HAMAP-Rule" id="MF_01671"/>
    </source>
</evidence>
<dbReference type="AlphaFoldDB" id="A0AAV3U372"/>
<evidence type="ECO:0000313" key="7">
    <source>
        <dbReference type="EMBL" id="GAA4943509.1"/>
    </source>
</evidence>
<name>A0AAV3U372_9ALTE</name>
<dbReference type="GO" id="GO:0000166">
    <property type="term" value="F:nucleotide binding"/>
    <property type="evidence" value="ECO:0007669"/>
    <property type="project" value="InterPro"/>
</dbReference>
<comment type="similarity">
    <text evidence="4">Belongs to the Gfo/Idh/MocA family.</text>
</comment>
<keyword evidence="3 4" id="KW-0520">NAD</keyword>
<evidence type="ECO:0000256" key="3">
    <source>
        <dbReference type="ARBA" id="ARBA00023027"/>
    </source>
</evidence>
<evidence type="ECO:0000256" key="1">
    <source>
        <dbReference type="ARBA" id="ARBA00022729"/>
    </source>
</evidence>
<dbReference type="Proteomes" id="UP001409585">
    <property type="component" value="Unassembled WGS sequence"/>
</dbReference>
<dbReference type="Gene3D" id="3.30.360.10">
    <property type="entry name" value="Dihydrodipicolinate Reductase, domain 2"/>
    <property type="match status" value="1"/>
</dbReference>
<keyword evidence="2 4" id="KW-0560">Oxidoreductase</keyword>
<feature type="domain" description="Gfo/Idh/MocA-like oxidoreductase N-terminal" evidence="5">
    <location>
        <begin position="3"/>
        <end position="125"/>
    </location>
</feature>
<accession>A0AAV3U372</accession>
<evidence type="ECO:0000259" key="6">
    <source>
        <dbReference type="Pfam" id="PF02894"/>
    </source>
</evidence>
<dbReference type="PANTHER" id="PTHR43593:SF1">
    <property type="entry name" value="INOSITOL 2-DEHYDROGENASE"/>
    <property type="match status" value="1"/>
</dbReference>
<dbReference type="PANTHER" id="PTHR43593">
    <property type="match status" value="1"/>
</dbReference>
<dbReference type="SUPFAM" id="SSF55347">
    <property type="entry name" value="Glyceraldehyde-3-phosphate dehydrogenase-like, C-terminal domain"/>
    <property type="match status" value="1"/>
</dbReference>
<dbReference type="EC" id="1.1.1.18" evidence="4"/>
<evidence type="ECO:0000313" key="8">
    <source>
        <dbReference type="Proteomes" id="UP001409585"/>
    </source>
</evidence>
<gene>
    <name evidence="4" type="primary">iolG</name>
    <name evidence="7" type="ORF">GCM10025791_22930</name>
</gene>
<evidence type="ECO:0000256" key="2">
    <source>
        <dbReference type="ARBA" id="ARBA00023002"/>
    </source>
</evidence>
<comment type="function">
    <text evidence="4">Involved in the oxidation of myo-inositol (MI) to 2-keto-myo-inositol (2KMI or 2-inosose).</text>
</comment>
<protein>
    <recommendedName>
        <fullName evidence="4">Inositol 2-dehydrogenase</fullName>
        <ecNumber evidence="4">1.1.1.18</ecNumber>
    </recommendedName>
    <alternativeName>
        <fullName evidence="4">Myo-inositol 2-dehydrogenase</fullName>
        <shortName evidence="4">MI 2-dehydrogenase</shortName>
    </alternativeName>
</protein>
<keyword evidence="1" id="KW-0732">Signal</keyword>
<dbReference type="InterPro" id="IPR050424">
    <property type="entry name" value="Gfo-Idh-MocA_inositol_DH"/>
</dbReference>
<comment type="subunit">
    <text evidence="4">Homotetramer.</text>
</comment>
<dbReference type="EMBL" id="BAABLX010000017">
    <property type="protein sequence ID" value="GAA4943509.1"/>
    <property type="molecule type" value="Genomic_DNA"/>
</dbReference>
<dbReference type="InterPro" id="IPR004104">
    <property type="entry name" value="Gfo/Idh/MocA-like_OxRdtase_C"/>
</dbReference>
<comment type="catalytic activity">
    <reaction evidence="4">
        <text>myo-inositol + NAD(+) = scyllo-inosose + NADH + H(+)</text>
        <dbReference type="Rhea" id="RHEA:16949"/>
        <dbReference type="ChEBI" id="CHEBI:15378"/>
        <dbReference type="ChEBI" id="CHEBI:17268"/>
        <dbReference type="ChEBI" id="CHEBI:17811"/>
        <dbReference type="ChEBI" id="CHEBI:57540"/>
        <dbReference type="ChEBI" id="CHEBI:57945"/>
        <dbReference type="EC" id="1.1.1.18"/>
    </reaction>
</comment>
<dbReference type="Gene3D" id="3.40.50.720">
    <property type="entry name" value="NAD(P)-binding Rossmann-like Domain"/>
    <property type="match status" value="1"/>
</dbReference>
<dbReference type="HAMAP" id="MF_01671">
    <property type="entry name" value="IolG"/>
    <property type="match status" value="1"/>
</dbReference>
<comment type="caution">
    <text evidence="7">The sequence shown here is derived from an EMBL/GenBank/DDBJ whole genome shotgun (WGS) entry which is preliminary data.</text>
</comment>
<dbReference type="GO" id="GO:0050112">
    <property type="term" value="F:inositol 2-dehydrogenase (NAD+) activity"/>
    <property type="evidence" value="ECO:0007669"/>
    <property type="project" value="UniProtKB-UniRule"/>
</dbReference>
<feature type="domain" description="Gfo/Idh/MocA-like oxidoreductase C-terminal" evidence="6">
    <location>
        <begin position="165"/>
        <end position="321"/>
    </location>
</feature>
<dbReference type="Pfam" id="PF01408">
    <property type="entry name" value="GFO_IDH_MocA"/>
    <property type="match status" value="1"/>
</dbReference>
<dbReference type="InterPro" id="IPR023794">
    <property type="entry name" value="MI/DCI_dehydrogenase"/>
</dbReference>
<evidence type="ECO:0000259" key="5">
    <source>
        <dbReference type="Pfam" id="PF01408"/>
    </source>
</evidence>
<dbReference type="RefSeq" id="WP_345421872.1">
    <property type="nucleotide sequence ID" value="NZ_AP031496.1"/>
</dbReference>
<dbReference type="GO" id="GO:0019310">
    <property type="term" value="P:inositol catabolic process"/>
    <property type="evidence" value="ECO:0007669"/>
    <property type="project" value="UniProtKB-UniRule"/>
</dbReference>
<dbReference type="InterPro" id="IPR000683">
    <property type="entry name" value="Gfo/Idh/MocA-like_OxRdtase_N"/>
</dbReference>
<proteinExistence type="inferred from homology"/>
<organism evidence="7 8">
    <name type="scientific">Halioxenophilus aromaticivorans</name>
    <dbReference type="NCBI Taxonomy" id="1306992"/>
    <lineage>
        <taxon>Bacteria</taxon>
        <taxon>Pseudomonadati</taxon>
        <taxon>Pseudomonadota</taxon>
        <taxon>Gammaproteobacteria</taxon>
        <taxon>Alteromonadales</taxon>
        <taxon>Alteromonadaceae</taxon>
        <taxon>Halioxenophilus</taxon>
    </lineage>
</organism>
<dbReference type="InterPro" id="IPR036291">
    <property type="entry name" value="NAD(P)-bd_dom_sf"/>
</dbReference>
<sequence length="335" mass="36966">MTVKIGVIGTGAIGREHVFRLSRKIPGAQVVALNDVNISSCESINSDFDLDAKIFTDSHELIKSDSVDAIVVASWGPTHEEFVNSAISAGKFVFCEKPLAVTAEGCRQIIDAELTGGKRLVQVGFMRRYDQAYQQLKKCLQDNTIGHPIILNCAHRAPHAPGFGGDMAITDSLVHEFDVLRWLLDDDYVAAQVILPRKTSLCDEGLQDPHIVQLRTRQGIHISIESFVNAHYGYDIQCQVVGEKGVAALPEPASVQLRELGKLSHEILIDWKDRFVAAFDQEFRDWIQSIKAGKANGPSAWDGYVVAVTADACVKAKHSGQFENIDLPPRPDFYQ</sequence>
<dbReference type="SUPFAM" id="SSF51735">
    <property type="entry name" value="NAD(P)-binding Rossmann-fold domains"/>
    <property type="match status" value="1"/>
</dbReference>